<organism evidence="2 3">
    <name type="scientific">Cystoisospora suis</name>
    <dbReference type="NCBI Taxonomy" id="483139"/>
    <lineage>
        <taxon>Eukaryota</taxon>
        <taxon>Sar</taxon>
        <taxon>Alveolata</taxon>
        <taxon>Apicomplexa</taxon>
        <taxon>Conoidasida</taxon>
        <taxon>Coccidia</taxon>
        <taxon>Eucoccidiorida</taxon>
        <taxon>Eimeriorina</taxon>
        <taxon>Sarcocystidae</taxon>
        <taxon>Cystoisospora</taxon>
    </lineage>
</organism>
<evidence type="ECO:0000313" key="2">
    <source>
        <dbReference type="EMBL" id="PHJ20168.1"/>
    </source>
</evidence>
<dbReference type="GeneID" id="94429374"/>
<dbReference type="Proteomes" id="UP000221165">
    <property type="component" value="Unassembled WGS sequence"/>
</dbReference>
<name>A0A2C6KV38_9APIC</name>
<comment type="caution">
    <text evidence="2">The sequence shown here is derived from an EMBL/GenBank/DDBJ whole genome shotgun (WGS) entry which is preliminary data.</text>
</comment>
<evidence type="ECO:0000256" key="1">
    <source>
        <dbReference type="SAM" id="MobiDB-lite"/>
    </source>
</evidence>
<sequence length="93" mass="10373">MKLRRKFVEGKYASLVEEIYNKSAIPPCIAAQTSKTANHPGGGEQEATPTEESRDIQICSSHGKEAKKREGGEEDPKELLHRQQPPTKRMAKL</sequence>
<feature type="compositionally biased region" description="Basic and acidic residues" evidence="1">
    <location>
        <begin position="62"/>
        <end position="71"/>
    </location>
</feature>
<accession>A0A2C6KV38</accession>
<dbReference type="EMBL" id="MIGC01002986">
    <property type="protein sequence ID" value="PHJ20168.1"/>
    <property type="molecule type" value="Genomic_DNA"/>
</dbReference>
<keyword evidence="3" id="KW-1185">Reference proteome</keyword>
<dbReference type="VEuPathDB" id="ToxoDB:CSUI_005998"/>
<reference evidence="2 3" key="1">
    <citation type="journal article" date="2017" name="Int. J. Parasitol.">
        <title>The genome of the protozoan parasite Cystoisospora suis and a reverse vaccinology approach to identify vaccine candidates.</title>
        <authorList>
            <person name="Palmieri N."/>
            <person name="Shrestha A."/>
            <person name="Ruttkowski B."/>
            <person name="Beck T."/>
            <person name="Vogl C."/>
            <person name="Tomley F."/>
            <person name="Blake D.P."/>
            <person name="Joachim A."/>
        </authorList>
    </citation>
    <scope>NUCLEOTIDE SEQUENCE [LARGE SCALE GENOMIC DNA]</scope>
    <source>
        <strain evidence="2 3">Wien I</strain>
    </source>
</reference>
<gene>
    <name evidence="2" type="ORF">CSUI_005998</name>
</gene>
<dbReference type="AlphaFoldDB" id="A0A2C6KV38"/>
<feature type="region of interest" description="Disordered" evidence="1">
    <location>
        <begin position="31"/>
        <end position="93"/>
    </location>
</feature>
<dbReference type="RefSeq" id="XP_067921859.1">
    <property type="nucleotide sequence ID" value="XM_068066163.1"/>
</dbReference>
<evidence type="ECO:0000313" key="3">
    <source>
        <dbReference type="Proteomes" id="UP000221165"/>
    </source>
</evidence>
<proteinExistence type="predicted"/>
<protein>
    <submittedName>
        <fullName evidence="2">Uncharacterized protein</fullName>
    </submittedName>
</protein>